<dbReference type="InterPro" id="IPR036638">
    <property type="entry name" value="HLH_DNA-bd_sf"/>
</dbReference>
<accession>A0A2G2WM68</accession>
<dbReference type="InterPro" id="IPR005516">
    <property type="entry name" value="Remorin_C"/>
</dbReference>
<dbReference type="SUPFAM" id="SSF47459">
    <property type="entry name" value="HLH, helix-loop-helix DNA-binding domain"/>
    <property type="match status" value="1"/>
</dbReference>
<dbReference type="Proteomes" id="UP000224567">
    <property type="component" value="Unassembled WGS sequence"/>
</dbReference>
<dbReference type="OrthoDB" id="71302at2759"/>
<feature type="coiled-coil region" evidence="7">
    <location>
        <begin position="119"/>
        <end position="146"/>
    </location>
</feature>
<reference evidence="11" key="2">
    <citation type="journal article" date="2017" name="J. Anim. Genet.">
        <title>Multiple reference genome sequences of hot pepper reveal the massive evolution of plant disease resistance genes by retroduplication.</title>
        <authorList>
            <person name="Kim S."/>
            <person name="Park J."/>
            <person name="Yeom S.-I."/>
            <person name="Kim Y.-M."/>
            <person name="Seo E."/>
            <person name="Kim K.-T."/>
            <person name="Kim M.-S."/>
            <person name="Lee J.M."/>
            <person name="Cheong K."/>
            <person name="Shin H.-S."/>
            <person name="Kim S.-B."/>
            <person name="Han K."/>
            <person name="Lee J."/>
            <person name="Park M."/>
            <person name="Lee H.-A."/>
            <person name="Lee H.-Y."/>
            <person name="Lee Y."/>
            <person name="Oh S."/>
            <person name="Lee J.H."/>
            <person name="Choi E."/>
            <person name="Choi E."/>
            <person name="Lee S.E."/>
            <person name="Jeon J."/>
            <person name="Kim H."/>
            <person name="Choi G."/>
            <person name="Song H."/>
            <person name="Lee J."/>
            <person name="Lee S.-C."/>
            <person name="Kwon J.-K."/>
            <person name="Lee H.-Y."/>
            <person name="Koo N."/>
            <person name="Hong Y."/>
            <person name="Kim R.W."/>
            <person name="Kang W.-H."/>
            <person name="Huh J.H."/>
            <person name="Kang B.-C."/>
            <person name="Yang T.-J."/>
            <person name="Lee Y.-H."/>
            <person name="Bennetzen J.L."/>
            <person name="Choi D."/>
        </authorList>
    </citation>
    <scope>NUCLEOTIDE SEQUENCE [LARGE SCALE GENOMIC DNA]</scope>
    <source>
        <strain evidence="11">cv. PBC81</strain>
    </source>
</reference>
<dbReference type="STRING" id="33114.A0A2G2WM68"/>
<dbReference type="PROSITE" id="PS50888">
    <property type="entry name" value="BHLH"/>
    <property type="match status" value="1"/>
</dbReference>
<proteinExistence type="inferred from homology"/>
<evidence type="ECO:0000256" key="3">
    <source>
        <dbReference type="ARBA" id="ARBA00023015"/>
    </source>
</evidence>
<evidence type="ECO:0000313" key="11">
    <source>
        <dbReference type="Proteomes" id="UP000224567"/>
    </source>
</evidence>
<dbReference type="GO" id="GO:0046983">
    <property type="term" value="F:protein dimerization activity"/>
    <property type="evidence" value="ECO:0007669"/>
    <property type="project" value="InterPro"/>
</dbReference>
<evidence type="ECO:0000256" key="4">
    <source>
        <dbReference type="ARBA" id="ARBA00023125"/>
    </source>
</evidence>
<evidence type="ECO:0000256" key="2">
    <source>
        <dbReference type="ARBA" id="ARBA00005711"/>
    </source>
</evidence>
<keyword evidence="7" id="KW-0175">Coiled coil</keyword>
<protein>
    <submittedName>
        <fullName evidence="10">Transcription factor PIF3</fullName>
    </submittedName>
</protein>
<keyword evidence="3" id="KW-0805">Transcription regulation</keyword>
<dbReference type="Gene3D" id="4.10.280.10">
    <property type="entry name" value="Helix-loop-helix DNA-binding domain"/>
    <property type="match status" value="1"/>
</dbReference>
<evidence type="ECO:0000256" key="6">
    <source>
        <dbReference type="ARBA" id="ARBA00023242"/>
    </source>
</evidence>
<dbReference type="PANTHER" id="PTHR45855">
    <property type="entry name" value="TRANSCRIPTION FACTOR PIF1-RELATED"/>
    <property type="match status" value="1"/>
</dbReference>
<evidence type="ECO:0000256" key="1">
    <source>
        <dbReference type="ARBA" id="ARBA00004123"/>
    </source>
</evidence>
<dbReference type="GO" id="GO:0005634">
    <property type="term" value="C:nucleus"/>
    <property type="evidence" value="ECO:0007669"/>
    <property type="project" value="UniProtKB-SubCell"/>
</dbReference>
<keyword evidence="4" id="KW-0238">DNA-binding</keyword>
<dbReference type="AlphaFoldDB" id="A0A2G2WM68"/>
<evidence type="ECO:0000256" key="7">
    <source>
        <dbReference type="SAM" id="Coils"/>
    </source>
</evidence>
<dbReference type="Pfam" id="PF03763">
    <property type="entry name" value="Remorin_C"/>
    <property type="match status" value="1"/>
</dbReference>
<comment type="similarity">
    <text evidence="2">Belongs to the remorin family.</text>
</comment>
<keyword evidence="11" id="KW-1185">Reference proteome</keyword>
<dbReference type="CDD" id="cd11445">
    <property type="entry name" value="bHLH_AtPIF_like"/>
    <property type="match status" value="1"/>
</dbReference>
<evidence type="ECO:0000256" key="8">
    <source>
        <dbReference type="SAM" id="MobiDB-lite"/>
    </source>
</evidence>
<dbReference type="InterPro" id="IPR047265">
    <property type="entry name" value="PIF1-like_bHLH"/>
</dbReference>
<dbReference type="InterPro" id="IPR031066">
    <property type="entry name" value="bHLH_ALC-like_plant"/>
</dbReference>
<organism evidence="10 11">
    <name type="scientific">Capsicum baccatum</name>
    <name type="common">Peruvian pepper</name>
    <dbReference type="NCBI Taxonomy" id="33114"/>
    <lineage>
        <taxon>Eukaryota</taxon>
        <taxon>Viridiplantae</taxon>
        <taxon>Streptophyta</taxon>
        <taxon>Embryophyta</taxon>
        <taxon>Tracheophyta</taxon>
        <taxon>Spermatophyta</taxon>
        <taxon>Magnoliopsida</taxon>
        <taxon>eudicotyledons</taxon>
        <taxon>Gunneridae</taxon>
        <taxon>Pentapetalae</taxon>
        <taxon>asterids</taxon>
        <taxon>lamiids</taxon>
        <taxon>Solanales</taxon>
        <taxon>Solanaceae</taxon>
        <taxon>Solanoideae</taxon>
        <taxon>Capsiceae</taxon>
        <taxon>Capsicum</taxon>
    </lineage>
</organism>
<evidence type="ECO:0000313" key="10">
    <source>
        <dbReference type="EMBL" id="PHT46269.1"/>
    </source>
</evidence>
<dbReference type="SMART" id="SM00353">
    <property type="entry name" value="HLH"/>
    <property type="match status" value="1"/>
</dbReference>
<feature type="compositionally biased region" description="Basic and acidic residues" evidence="8">
    <location>
        <begin position="336"/>
        <end position="352"/>
    </location>
</feature>
<feature type="region of interest" description="Disordered" evidence="8">
    <location>
        <begin position="169"/>
        <end position="193"/>
    </location>
</feature>
<keyword evidence="5" id="KW-0804">Transcription</keyword>
<sequence length="676" mass="75821">MKRNIYDLGDGEFAAAIAASAFAICSIEENAGSQYQIKTRGPVIRPAETAPMRRPTTVNRKNSAEIVTINPSASDKMQKGISRGSRNAENKADAWEKIQIAKIRKRHGELLSSLIAWENEKKMMAKQQMERRKNQLELAMKRNLQHYKNKLARIDHIAKEARTQAEEKRRYEESIVREKSNKIRSTGTGPVTCGPFLPGDGPIQSGKCEVAELTWENGQVAMHRLGSNLPNEQAKHTWGKACDTLESIVHQATFQKQNHSSKLMGISDGHNSQANIDREKNASYGGQQTRGVLKRMRSDSDPQLYGGGRSVELISARANANDNDITMVTWPCNEDSDCHGGSENKEEERETKSSNLLKRSRRAAIHNQSERRRRDRINGKMKALQKLVPNASKTDKASMLEEVIRYLKQLQAQVQLITSARNMEQQMMMMSLGMQPHIQMPLLARMGMDSTAGMLNNMTANLPRAPYHSLTAAPLFYPTSSIPTLCPPFMSPSFAMTSSIPNGDAVSSAAAPNVATTSVPFNHPYSAFLPQSMKMEFNNEMASQYQSMQTRNSKMEQSIGSRVLMVSKVPKKLIKWWGMLNYSERHEIEKLLSNLTSLLNITPRPDLIEAASTFWDSDSLVFRFGACEMMPTLAEISGLFHLPYIGKKLILARNYSRRRFLELCGLKANEHLGSLK</sequence>
<name>A0A2G2WM68_CAPBA</name>
<comment type="caution">
    <text evidence="10">The sequence shown here is derived from an EMBL/GenBank/DDBJ whole genome shotgun (WGS) entry which is preliminary data.</text>
</comment>
<comment type="subcellular location">
    <subcellularLocation>
        <location evidence="1">Nucleus</location>
    </subcellularLocation>
</comment>
<dbReference type="PANTHER" id="PTHR45855:SF12">
    <property type="entry name" value="TRANSCRIPTION FACTOR PIF7-LIKE ISOFORM X1"/>
    <property type="match status" value="1"/>
</dbReference>
<evidence type="ECO:0000259" key="9">
    <source>
        <dbReference type="PROSITE" id="PS50888"/>
    </source>
</evidence>
<reference evidence="10 11" key="1">
    <citation type="journal article" date="2017" name="Genome Biol.">
        <title>New reference genome sequences of hot pepper reveal the massive evolution of plant disease-resistance genes by retroduplication.</title>
        <authorList>
            <person name="Kim S."/>
            <person name="Park J."/>
            <person name="Yeom S.I."/>
            <person name="Kim Y.M."/>
            <person name="Seo E."/>
            <person name="Kim K.T."/>
            <person name="Kim M.S."/>
            <person name="Lee J.M."/>
            <person name="Cheong K."/>
            <person name="Shin H.S."/>
            <person name="Kim S.B."/>
            <person name="Han K."/>
            <person name="Lee J."/>
            <person name="Park M."/>
            <person name="Lee H.A."/>
            <person name="Lee H.Y."/>
            <person name="Lee Y."/>
            <person name="Oh S."/>
            <person name="Lee J.H."/>
            <person name="Choi E."/>
            <person name="Choi E."/>
            <person name="Lee S.E."/>
            <person name="Jeon J."/>
            <person name="Kim H."/>
            <person name="Choi G."/>
            <person name="Song H."/>
            <person name="Lee J."/>
            <person name="Lee S.C."/>
            <person name="Kwon J.K."/>
            <person name="Lee H.Y."/>
            <person name="Koo N."/>
            <person name="Hong Y."/>
            <person name="Kim R.W."/>
            <person name="Kang W.H."/>
            <person name="Huh J.H."/>
            <person name="Kang B.C."/>
            <person name="Yang T.J."/>
            <person name="Lee Y.H."/>
            <person name="Bennetzen J.L."/>
            <person name="Choi D."/>
        </authorList>
    </citation>
    <scope>NUCLEOTIDE SEQUENCE [LARGE SCALE GENOMIC DNA]</scope>
    <source>
        <strain evidence="11">cv. PBC81</strain>
    </source>
</reference>
<dbReference type="GO" id="GO:0003677">
    <property type="term" value="F:DNA binding"/>
    <property type="evidence" value="ECO:0007669"/>
    <property type="project" value="UniProtKB-KW"/>
</dbReference>
<keyword evidence="6" id="KW-0539">Nucleus</keyword>
<feature type="region of interest" description="Disordered" evidence="8">
    <location>
        <begin position="336"/>
        <end position="355"/>
    </location>
</feature>
<dbReference type="Pfam" id="PF00010">
    <property type="entry name" value="HLH"/>
    <property type="match status" value="1"/>
</dbReference>
<dbReference type="InterPro" id="IPR011598">
    <property type="entry name" value="bHLH_dom"/>
</dbReference>
<gene>
    <name evidence="10" type="ORF">CQW23_15427</name>
</gene>
<feature type="domain" description="BHLH" evidence="9">
    <location>
        <begin position="361"/>
        <end position="410"/>
    </location>
</feature>
<feature type="compositionally biased region" description="Basic and acidic residues" evidence="8">
    <location>
        <begin position="169"/>
        <end position="181"/>
    </location>
</feature>
<evidence type="ECO:0000256" key="5">
    <source>
        <dbReference type="ARBA" id="ARBA00023163"/>
    </source>
</evidence>
<dbReference type="EMBL" id="MLFT02000006">
    <property type="protein sequence ID" value="PHT46269.1"/>
    <property type="molecule type" value="Genomic_DNA"/>
</dbReference>